<evidence type="ECO:0000313" key="7">
    <source>
        <dbReference type="EMBL" id="MFC5581597.1"/>
    </source>
</evidence>
<dbReference type="InterPro" id="IPR037682">
    <property type="entry name" value="TonB_C"/>
</dbReference>
<feature type="transmembrane region" description="Helical" evidence="5">
    <location>
        <begin position="107"/>
        <end position="124"/>
    </location>
</feature>
<keyword evidence="5" id="KW-0653">Protein transport</keyword>
<evidence type="ECO:0000256" key="5">
    <source>
        <dbReference type="RuleBase" id="RU362123"/>
    </source>
</evidence>
<keyword evidence="8" id="KW-1185">Reference proteome</keyword>
<keyword evidence="5" id="KW-1003">Cell membrane</keyword>
<feature type="transmembrane region" description="Helical" evidence="5">
    <location>
        <begin position="13"/>
        <end position="34"/>
    </location>
</feature>
<evidence type="ECO:0000256" key="2">
    <source>
        <dbReference type="ARBA" id="ARBA00022692"/>
    </source>
</evidence>
<keyword evidence="4 5" id="KW-0472">Membrane</keyword>
<dbReference type="NCBIfam" id="TIGR01352">
    <property type="entry name" value="tonB_Cterm"/>
    <property type="match status" value="1"/>
</dbReference>
<sequence>MDALPVVLASVRVVGWTLLHFVWQGALLGLLYAVARAVLARGEARYRFGMAILVALALCPLLTLWRLLETASQVTPAATALVIPLVKDYGTAAATTTWAWGADLDMLLPWLVLAWSLGVLLLSLRAWRQWRGLKALVQMAALLPEWQSHVAAMAGRFGLRRRITVLCSKVIATPAVVGWMRPVILLPMAVVCNFPVEQVELILAHELAHLRRWDPFANLFQVVLETLCFYHPVVHWVSRDVRNEREICCDELALSVSGGSRHAFVTALAELGELRRQHASLLLAASGGVLLDRVQHMVLPRERNGASMRTSARFVAVLLGAALVALTLRLEWKLNHLQSRMTAAITQLKSMWTPSGLPLMHADVSWHPADLALVHAQVQRPMESLSGMADDTDSRGAMALVPVAMKLPQLVPLQVANLLAMPQAEQVAAAAMPVVPAAPSAVPAPTLISARRPAYPHAAFAHGIEGQVVIEFGLSAAGDVLDPRVISARPAGVFDQAAIDAIRTWKYALSETGATSRRYRQAVAFTLKAGDSGTAASRRRADCQVVTGTHICRGLDEVVARIGHVVDWTTRP</sequence>
<gene>
    <name evidence="7" type="ORF">ACFPPB_10785</name>
</gene>
<dbReference type="InterPro" id="IPR006260">
    <property type="entry name" value="TonB/TolA_C"/>
</dbReference>
<evidence type="ECO:0000256" key="1">
    <source>
        <dbReference type="ARBA" id="ARBA00004167"/>
    </source>
</evidence>
<comment type="function">
    <text evidence="5">Interacts with outer membrane receptor proteins that carry out high-affinity binding and energy dependent uptake into the periplasmic space of specific substrates. It could act to transduce energy from the cytoplasmic membrane to specific energy-requiring processes in the outer membrane, resulting in the release into the periplasm of ligands bound by these outer membrane proteins.</text>
</comment>
<feature type="transmembrane region" description="Helical" evidence="5">
    <location>
        <begin position="46"/>
        <end position="68"/>
    </location>
</feature>
<name>A0ABW0SX54_9GAMM</name>
<dbReference type="CDD" id="cd07341">
    <property type="entry name" value="M56_BlaR1_MecR1_like"/>
    <property type="match status" value="1"/>
</dbReference>
<evidence type="ECO:0000256" key="3">
    <source>
        <dbReference type="ARBA" id="ARBA00022989"/>
    </source>
</evidence>
<dbReference type="InterPro" id="IPR008756">
    <property type="entry name" value="Peptidase_M56"/>
</dbReference>
<evidence type="ECO:0000259" key="6">
    <source>
        <dbReference type="PROSITE" id="PS52015"/>
    </source>
</evidence>
<proteinExistence type="inferred from homology"/>
<organism evidence="7 8">
    <name type="scientific">Rhodanobacter terrae</name>
    <dbReference type="NCBI Taxonomy" id="418647"/>
    <lineage>
        <taxon>Bacteria</taxon>
        <taxon>Pseudomonadati</taxon>
        <taxon>Pseudomonadota</taxon>
        <taxon>Gammaproteobacteria</taxon>
        <taxon>Lysobacterales</taxon>
        <taxon>Rhodanobacteraceae</taxon>
        <taxon>Rhodanobacter</taxon>
    </lineage>
</organism>
<dbReference type="Proteomes" id="UP001596111">
    <property type="component" value="Unassembled WGS sequence"/>
</dbReference>
<dbReference type="InterPro" id="IPR052173">
    <property type="entry name" value="Beta-lactam_resp_regulator"/>
</dbReference>
<comment type="caution">
    <text evidence="7">The sequence shown here is derived from an EMBL/GenBank/DDBJ whole genome shotgun (WGS) entry which is preliminary data.</text>
</comment>
<dbReference type="PROSITE" id="PS52015">
    <property type="entry name" value="TONB_CTD"/>
    <property type="match status" value="1"/>
</dbReference>
<keyword evidence="5" id="KW-0997">Cell inner membrane</keyword>
<comment type="similarity">
    <text evidence="5">Belongs to the TonB family.</text>
</comment>
<dbReference type="PANTHER" id="PTHR34978">
    <property type="entry name" value="POSSIBLE SENSOR-TRANSDUCER PROTEIN BLAR"/>
    <property type="match status" value="1"/>
</dbReference>
<dbReference type="PANTHER" id="PTHR34978:SF3">
    <property type="entry name" value="SLR0241 PROTEIN"/>
    <property type="match status" value="1"/>
</dbReference>
<accession>A0ABW0SX54</accession>
<comment type="subcellular location">
    <subcellularLocation>
        <location evidence="5">Cell inner membrane</location>
        <topology evidence="5">Single-pass membrane protein</topology>
        <orientation evidence="5">Periplasmic side</orientation>
    </subcellularLocation>
    <subcellularLocation>
        <location evidence="1">Membrane</location>
        <topology evidence="1">Single-pass membrane protein</topology>
    </subcellularLocation>
</comment>
<keyword evidence="3 5" id="KW-1133">Transmembrane helix</keyword>
<dbReference type="EMBL" id="JBHSNG010000010">
    <property type="protein sequence ID" value="MFC5581597.1"/>
    <property type="molecule type" value="Genomic_DNA"/>
</dbReference>
<feature type="domain" description="TonB C-terminal" evidence="6">
    <location>
        <begin position="440"/>
        <end position="534"/>
    </location>
</feature>
<keyword evidence="5" id="KW-0813">Transport</keyword>
<keyword evidence="2 5" id="KW-0812">Transmembrane</keyword>
<evidence type="ECO:0000313" key="8">
    <source>
        <dbReference type="Proteomes" id="UP001596111"/>
    </source>
</evidence>
<keyword evidence="5" id="KW-0735">Signal-anchor</keyword>
<evidence type="ECO:0000256" key="4">
    <source>
        <dbReference type="ARBA" id="ARBA00023136"/>
    </source>
</evidence>
<dbReference type="SUPFAM" id="SSF74653">
    <property type="entry name" value="TolA/TonB C-terminal domain"/>
    <property type="match status" value="1"/>
</dbReference>
<protein>
    <recommendedName>
        <fullName evidence="5">Protein TonB</fullName>
    </recommendedName>
</protein>
<dbReference type="RefSeq" id="WP_377326903.1">
    <property type="nucleotide sequence ID" value="NZ_JBHSNG010000010.1"/>
</dbReference>
<dbReference type="Gene3D" id="3.30.2420.10">
    <property type="entry name" value="TonB"/>
    <property type="match status" value="1"/>
</dbReference>
<dbReference type="InterPro" id="IPR003538">
    <property type="entry name" value="TonB"/>
</dbReference>
<comment type="caution">
    <text evidence="5">Lacks conserved residue(s) required for the propagation of feature annotation.</text>
</comment>
<dbReference type="PRINTS" id="PR01374">
    <property type="entry name" value="TONBPROTEIN"/>
</dbReference>
<reference evidence="8" key="1">
    <citation type="journal article" date="2019" name="Int. J. Syst. Evol. Microbiol.">
        <title>The Global Catalogue of Microorganisms (GCM) 10K type strain sequencing project: providing services to taxonomists for standard genome sequencing and annotation.</title>
        <authorList>
            <consortium name="The Broad Institute Genomics Platform"/>
            <consortium name="The Broad Institute Genome Sequencing Center for Infectious Disease"/>
            <person name="Wu L."/>
            <person name="Ma J."/>
        </authorList>
    </citation>
    <scope>NUCLEOTIDE SEQUENCE [LARGE SCALE GENOMIC DNA]</scope>
    <source>
        <strain evidence="8">CGMCC 1.13587</strain>
    </source>
</reference>
<dbReference type="Pfam" id="PF03544">
    <property type="entry name" value="TonB_C"/>
    <property type="match status" value="1"/>
</dbReference>
<dbReference type="Pfam" id="PF05569">
    <property type="entry name" value="Peptidase_M56"/>
    <property type="match status" value="1"/>
</dbReference>